<evidence type="ECO:0000256" key="1">
    <source>
        <dbReference type="ARBA" id="ARBA00023002"/>
    </source>
</evidence>
<gene>
    <name evidence="2" type="ORF">HPBE_LOCUS494</name>
</gene>
<reference evidence="2 3" key="1">
    <citation type="submission" date="2018-11" db="EMBL/GenBank/DDBJ databases">
        <authorList>
            <consortium name="Pathogen Informatics"/>
        </authorList>
    </citation>
    <scope>NUCLEOTIDE SEQUENCE [LARGE SCALE GENOMIC DNA]</scope>
</reference>
<dbReference type="Proteomes" id="UP000050761">
    <property type="component" value="Unassembled WGS sequence"/>
</dbReference>
<dbReference type="WBParaSite" id="HPBE_0000049301-mRNA-1">
    <property type="protein sequence ID" value="HPBE_0000049301-mRNA-1"/>
    <property type="gene ID" value="HPBE_0000049301"/>
</dbReference>
<dbReference type="GO" id="GO:0016615">
    <property type="term" value="F:malate dehydrogenase activity"/>
    <property type="evidence" value="ECO:0007669"/>
    <property type="project" value="InterPro"/>
</dbReference>
<evidence type="ECO:0000313" key="2">
    <source>
        <dbReference type="EMBL" id="VDO18876.1"/>
    </source>
</evidence>
<keyword evidence="3" id="KW-1185">Reference proteome</keyword>
<organism evidence="3 4">
    <name type="scientific">Heligmosomoides polygyrus</name>
    <name type="common">Parasitic roundworm</name>
    <dbReference type="NCBI Taxonomy" id="6339"/>
    <lineage>
        <taxon>Eukaryota</taxon>
        <taxon>Metazoa</taxon>
        <taxon>Ecdysozoa</taxon>
        <taxon>Nematoda</taxon>
        <taxon>Chromadorea</taxon>
        <taxon>Rhabditida</taxon>
        <taxon>Rhabditina</taxon>
        <taxon>Rhabditomorpha</taxon>
        <taxon>Strongyloidea</taxon>
        <taxon>Heligmosomidae</taxon>
        <taxon>Heligmosomoides</taxon>
    </lineage>
</organism>
<protein>
    <submittedName>
        <fullName evidence="4">Glucodextran_C domain-containing protein</fullName>
    </submittedName>
</protein>
<dbReference type="GO" id="GO:0006108">
    <property type="term" value="P:malate metabolic process"/>
    <property type="evidence" value="ECO:0007669"/>
    <property type="project" value="InterPro"/>
</dbReference>
<dbReference type="GO" id="GO:0016616">
    <property type="term" value="F:oxidoreductase activity, acting on the CH-OH group of donors, NAD or NADP as acceptor"/>
    <property type="evidence" value="ECO:0007669"/>
    <property type="project" value="InterPro"/>
</dbReference>
<accession>A0A183F2V8</accession>
<dbReference type="AlphaFoldDB" id="A0A183F2V8"/>
<dbReference type="Gene3D" id="3.90.110.10">
    <property type="entry name" value="Lactate dehydrogenase/glycoside hydrolase, family 4, C-terminal"/>
    <property type="match status" value="1"/>
</dbReference>
<dbReference type="EMBL" id="UZAH01000353">
    <property type="protein sequence ID" value="VDO18876.1"/>
    <property type="molecule type" value="Genomic_DNA"/>
</dbReference>
<dbReference type="InterPro" id="IPR010945">
    <property type="entry name" value="Malate_DH_type2"/>
</dbReference>
<name>A0A183F2V8_HELPZ</name>
<evidence type="ECO:0000313" key="3">
    <source>
        <dbReference type="Proteomes" id="UP000050761"/>
    </source>
</evidence>
<accession>A0A3P7TCH6</accession>
<dbReference type="OrthoDB" id="4069699at2759"/>
<keyword evidence="1" id="KW-0560">Oxidoreductase</keyword>
<sequence>MHDWHFGTKPDEWVSMAVPSDGAYGISLGLVFSFLVTVDPNTKEYSVVRHLPVDDFARVKLSANYELEQERLNALRIVGASDTVDFPVLV</sequence>
<dbReference type="PANTHER" id="PTHR23382">
    <property type="entry name" value="MALATE DEHYDROGENASE"/>
    <property type="match status" value="1"/>
</dbReference>
<proteinExistence type="predicted"/>
<evidence type="ECO:0000313" key="4">
    <source>
        <dbReference type="WBParaSite" id="HPBE_0000049301-mRNA-1"/>
    </source>
</evidence>
<dbReference type="InterPro" id="IPR015955">
    <property type="entry name" value="Lactate_DH/Glyco_Ohase_4_C"/>
</dbReference>
<reference evidence="4" key="2">
    <citation type="submission" date="2019-09" db="UniProtKB">
        <authorList>
            <consortium name="WormBaseParasite"/>
        </authorList>
    </citation>
    <scope>IDENTIFICATION</scope>
</reference>
<dbReference type="SUPFAM" id="SSF56327">
    <property type="entry name" value="LDH C-terminal domain-like"/>
    <property type="match status" value="1"/>
</dbReference>